<dbReference type="EMBL" id="JWZT01001661">
    <property type="protein sequence ID" value="KII71698.1"/>
    <property type="molecule type" value="Genomic_DNA"/>
</dbReference>
<evidence type="ECO:0000313" key="2">
    <source>
        <dbReference type="Proteomes" id="UP000031668"/>
    </source>
</evidence>
<name>A0A0C2JQP2_THEKT</name>
<proteinExistence type="predicted"/>
<comment type="caution">
    <text evidence="1">The sequence shown here is derived from an EMBL/GenBank/DDBJ whole genome shotgun (WGS) entry which is preliminary data.</text>
</comment>
<dbReference type="AlphaFoldDB" id="A0A0C2JQP2"/>
<protein>
    <submittedName>
        <fullName evidence="1">Uncharacterized protein</fullName>
    </submittedName>
</protein>
<evidence type="ECO:0000313" key="1">
    <source>
        <dbReference type="EMBL" id="KII71698.1"/>
    </source>
</evidence>
<keyword evidence="2" id="KW-1185">Reference proteome</keyword>
<gene>
    <name evidence="1" type="ORF">RF11_01595</name>
</gene>
<reference evidence="1 2" key="1">
    <citation type="journal article" date="2014" name="Genome Biol. Evol.">
        <title>The genome of the myxosporean Thelohanellus kitauei shows adaptations to nutrient acquisition within its fish host.</title>
        <authorList>
            <person name="Yang Y."/>
            <person name="Xiong J."/>
            <person name="Zhou Z."/>
            <person name="Huo F."/>
            <person name="Miao W."/>
            <person name="Ran C."/>
            <person name="Liu Y."/>
            <person name="Zhang J."/>
            <person name="Feng J."/>
            <person name="Wang M."/>
            <person name="Wang M."/>
            <person name="Wang L."/>
            <person name="Yao B."/>
        </authorList>
    </citation>
    <scope>NUCLEOTIDE SEQUENCE [LARGE SCALE GENOMIC DNA]</scope>
    <source>
        <strain evidence="1">Wuqing</strain>
    </source>
</reference>
<organism evidence="1 2">
    <name type="scientific">Thelohanellus kitauei</name>
    <name type="common">Myxosporean</name>
    <dbReference type="NCBI Taxonomy" id="669202"/>
    <lineage>
        <taxon>Eukaryota</taxon>
        <taxon>Metazoa</taxon>
        <taxon>Cnidaria</taxon>
        <taxon>Myxozoa</taxon>
        <taxon>Myxosporea</taxon>
        <taxon>Bivalvulida</taxon>
        <taxon>Platysporina</taxon>
        <taxon>Myxobolidae</taxon>
        <taxon>Thelohanellus</taxon>
    </lineage>
</organism>
<accession>A0A0C2JQP2</accession>
<dbReference type="Proteomes" id="UP000031668">
    <property type="component" value="Unassembled WGS sequence"/>
</dbReference>
<sequence length="255" mass="28918">MELNEFAPTSLPLLISTFKLFALRKSAPLNGFETSTIIDRHVNLLSSKFKLIDFSQYVWIIVLSAAVKGGVDENIFISFTVLVGLDFLKHRPEDSTDESDKLSLYCMTNIVRELSEKKNSSNNRPEICLFAYAIISESNTKGFLSPNPSIDIHFADLSLFESQKILINRCHHKVVFCIICNDAARIKLVLYLGEPYIRLIRPDASVKAYNVVDMSGGNRISFCVTILREEEKFFHKEHKCPICKVILHKLGSVLE</sequence>